<feature type="region of interest" description="Disordered" evidence="2">
    <location>
        <begin position="284"/>
        <end position="317"/>
    </location>
</feature>
<gene>
    <name evidence="3" type="ORF">P3T76_006630</name>
</gene>
<dbReference type="Proteomes" id="UP001259832">
    <property type="component" value="Unassembled WGS sequence"/>
</dbReference>
<name>A0AAD9LM98_9STRA</name>
<feature type="compositionally biased region" description="Basic and acidic residues" evidence="2">
    <location>
        <begin position="305"/>
        <end position="317"/>
    </location>
</feature>
<feature type="compositionally biased region" description="Polar residues" evidence="2">
    <location>
        <begin position="284"/>
        <end position="304"/>
    </location>
</feature>
<evidence type="ECO:0000313" key="4">
    <source>
        <dbReference type="Proteomes" id="UP001259832"/>
    </source>
</evidence>
<evidence type="ECO:0000313" key="3">
    <source>
        <dbReference type="EMBL" id="KAK1942308.1"/>
    </source>
</evidence>
<feature type="region of interest" description="Disordered" evidence="2">
    <location>
        <begin position="238"/>
        <end position="268"/>
    </location>
</feature>
<dbReference type="AlphaFoldDB" id="A0AAD9LM98"/>
<evidence type="ECO:0000256" key="2">
    <source>
        <dbReference type="SAM" id="MobiDB-lite"/>
    </source>
</evidence>
<accession>A0AAD9LM98</accession>
<keyword evidence="1" id="KW-0175">Coiled coil</keyword>
<keyword evidence="4" id="KW-1185">Reference proteome</keyword>
<protein>
    <submittedName>
        <fullName evidence="3">Uncharacterized protein</fullName>
    </submittedName>
</protein>
<sequence>MKISFEKLAIELGQKVNATLAAMEGAINEHKKTHASECELRLDAALKSSHDTFEATTDLQAEWLERRLNAKLKAAVEAESKKLQLAQQSHLTKQEKHLQGQAAKLAKSHASSVEERLQQKIDSAMHAARLQTPSKLDERFGDMSSTLECDKVALKRELRDIIHSNRVKLEAKFQSQLSDFQAASSRRNSKLEHQMAQLRAAADRLNTRLSSIENQDAQENSFPYNNTDTDDLTIKVLDPKTSGLTSPATSPMVDSQVPKSASSSQDDLHSATLTLTVDNQIPTSASSLQDDLHPATSSAAVDNQVSERDSSSQDDRHLSEGRVDLLLCENSGSGDTAILTALNQINLGIEALLRKPRSPTIPSSIKHSTDDKASQIPSRTIKRRSGIPRKTPVPIQRAAGLLTTAREAATKQSKRELRNVKKNYGNANTEARKTHMTSITEYKLQTLLVLGSMGFVVSLCAV</sequence>
<organism evidence="3 4">
    <name type="scientific">Phytophthora citrophthora</name>
    <dbReference type="NCBI Taxonomy" id="4793"/>
    <lineage>
        <taxon>Eukaryota</taxon>
        <taxon>Sar</taxon>
        <taxon>Stramenopiles</taxon>
        <taxon>Oomycota</taxon>
        <taxon>Peronosporomycetes</taxon>
        <taxon>Peronosporales</taxon>
        <taxon>Peronosporaceae</taxon>
        <taxon>Phytophthora</taxon>
    </lineage>
</organism>
<dbReference type="EMBL" id="JASMQC010000010">
    <property type="protein sequence ID" value="KAK1942308.1"/>
    <property type="molecule type" value="Genomic_DNA"/>
</dbReference>
<reference evidence="3" key="1">
    <citation type="submission" date="2023-08" db="EMBL/GenBank/DDBJ databases">
        <title>Reference Genome Resource for the Citrus Pathogen Phytophthora citrophthora.</title>
        <authorList>
            <person name="Moller H."/>
            <person name="Coetzee B."/>
            <person name="Rose L.J."/>
            <person name="Van Niekerk J.M."/>
        </authorList>
    </citation>
    <scope>NUCLEOTIDE SEQUENCE</scope>
    <source>
        <strain evidence="3">STE-U-9442</strain>
    </source>
</reference>
<evidence type="ECO:0000256" key="1">
    <source>
        <dbReference type="SAM" id="Coils"/>
    </source>
</evidence>
<comment type="caution">
    <text evidence="3">The sequence shown here is derived from an EMBL/GenBank/DDBJ whole genome shotgun (WGS) entry which is preliminary data.</text>
</comment>
<proteinExistence type="predicted"/>
<feature type="compositionally biased region" description="Polar residues" evidence="2">
    <location>
        <begin position="242"/>
        <end position="268"/>
    </location>
</feature>
<feature type="coiled-coil region" evidence="1">
    <location>
        <begin position="188"/>
        <end position="215"/>
    </location>
</feature>